<dbReference type="InterPro" id="IPR036249">
    <property type="entry name" value="Thioredoxin-like_sf"/>
</dbReference>
<proteinExistence type="predicted"/>
<comment type="caution">
    <text evidence="2">The sequence shown here is derived from an EMBL/GenBank/DDBJ whole genome shotgun (WGS) entry which is preliminary data.</text>
</comment>
<dbReference type="Gene3D" id="3.40.30.10">
    <property type="entry name" value="Glutaredoxin"/>
    <property type="match status" value="1"/>
</dbReference>
<dbReference type="Proteomes" id="UP000772812">
    <property type="component" value="Unassembled WGS sequence"/>
</dbReference>
<protein>
    <submittedName>
        <fullName evidence="2">Thioredoxin fold domain-containing protein</fullName>
    </submittedName>
</protein>
<name>A0ABS1GK74_9AQUI</name>
<evidence type="ECO:0000313" key="3">
    <source>
        <dbReference type="Proteomes" id="UP000772812"/>
    </source>
</evidence>
<dbReference type="Pfam" id="PF13098">
    <property type="entry name" value="Thioredoxin_2"/>
    <property type="match status" value="1"/>
</dbReference>
<dbReference type="InterPro" id="IPR013766">
    <property type="entry name" value="Thioredoxin_domain"/>
</dbReference>
<keyword evidence="3" id="KW-1185">Reference proteome</keyword>
<reference evidence="2 3" key="1">
    <citation type="journal article" date="2021" name="Syst. Appl. Microbiol.">
        <title>Persephonella atlantica sp. nov.: How to adapt to physico-chemical gradients in high temperature hydrothermal habitats.</title>
        <authorList>
            <person name="Francois D.X."/>
            <person name="Godfroy A."/>
            <person name="Mathien C."/>
            <person name="Aube J."/>
            <person name="Cathalot C."/>
            <person name="Lesongeur F."/>
            <person name="L'Haridon S."/>
            <person name="Philippon X."/>
            <person name="Roussel E.G."/>
        </authorList>
    </citation>
    <scope>NUCLEOTIDE SEQUENCE [LARGE SCALE GENOMIC DNA]</scope>
    <source>
        <strain evidence="2 3">MO1340</strain>
    </source>
</reference>
<dbReference type="PROSITE" id="PS51257">
    <property type="entry name" value="PROKAR_LIPOPROTEIN"/>
    <property type="match status" value="1"/>
</dbReference>
<dbReference type="InterPro" id="IPR012336">
    <property type="entry name" value="Thioredoxin-like_fold"/>
</dbReference>
<organism evidence="2 3">
    <name type="scientific">Persephonella atlantica</name>
    <dbReference type="NCBI Taxonomy" id="2699429"/>
    <lineage>
        <taxon>Bacteria</taxon>
        <taxon>Pseudomonadati</taxon>
        <taxon>Aquificota</taxon>
        <taxon>Aquificia</taxon>
        <taxon>Aquificales</taxon>
        <taxon>Hydrogenothermaceae</taxon>
        <taxon>Persephonella</taxon>
    </lineage>
</organism>
<feature type="domain" description="Thioredoxin" evidence="1">
    <location>
        <begin position="14"/>
        <end position="150"/>
    </location>
</feature>
<dbReference type="RefSeq" id="WP_200674878.1">
    <property type="nucleotide sequence ID" value="NZ_JAACYA010000002.1"/>
</dbReference>
<dbReference type="SUPFAM" id="SSF52833">
    <property type="entry name" value="Thioredoxin-like"/>
    <property type="match status" value="1"/>
</dbReference>
<gene>
    <name evidence="2" type="ORF">GWK41_09570</name>
</gene>
<dbReference type="PROSITE" id="PS51352">
    <property type="entry name" value="THIOREDOXIN_2"/>
    <property type="match status" value="1"/>
</dbReference>
<accession>A0ABS1GK74</accession>
<dbReference type="EMBL" id="JAACYA010000002">
    <property type="protein sequence ID" value="MBK3333317.1"/>
    <property type="molecule type" value="Genomic_DNA"/>
</dbReference>
<evidence type="ECO:0000313" key="2">
    <source>
        <dbReference type="EMBL" id="MBK3333317.1"/>
    </source>
</evidence>
<sequence>MKKFFILFFSIVFILSCQKEEGSKKFAQDPEPIIQDALKNKKILILIFESESCQYCEKLHREVLNQPDFKEKKIKNGIEIAIIDVNGERMVTDPETGAKMEESALAFAYKVTGYPTIIVFDPKQNYKVLYYQPGFIPKQDFMDFLDFLGSGCYQKTKFEQFIENGKKC</sequence>
<evidence type="ECO:0000259" key="1">
    <source>
        <dbReference type="PROSITE" id="PS51352"/>
    </source>
</evidence>